<proteinExistence type="predicted"/>
<dbReference type="AlphaFoldDB" id="A0A9P0SM57"/>
<dbReference type="Proteomes" id="UP001152562">
    <property type="component" value="Unassembled WGS sequence"/>
</dbReference>
<name>A0A9P0SM57_PIEBR</name>
<sequence length="120" mass="13496">MYPNYNSKKYKSRSTVEPVGISVSVTGERVELTTAGRKLKSDRSPNGLLQSKIDTFLSNNACGKKLKVPHSVICTENDSDCNKDREYFRDVGVRVLEKEALVGVMSSHREKFLNITEIEL</sequence>
<protein>
    <submittedName>
        <fullName evidence="1">Uncharacterized protein</fullName>
    </submittedName>
</protein>
<evidence type="ECO:0000313" key="2">
    <source>
        <dbReference type="Proteomes" id="UP001152562"/>
    </source>
</evidence>
<accession>A0A9P0SM57</accession>
<reference evidence="1" key="1">
    <citation type="submission" date="2022-05" db="EMBL/GenBank/DDBJ databases">
        <authorList>
            <person name="Okamura Y."/>
        </authorList>
    </citation>
    <scope>NUCLEOTIDE SEQUENCE</scope>
</reference>
<keyword evidence="2" id="KW-1185">Reference proteome</keyword>
<organism evidence="1 2">
    <name type="scientific">Pieris brassicae</name>
    <name type="common">White butterfly</name>
    <name type="synonym">Large white butterfly</name>
    <dbReference type="NCBI Taxonomy" id="7116"/>
    <lineage>
        <taxon>Eukaryota</taxon>
        <taxon>Metazoa</taxon>
        <taxon>Ecdysozoa</taxon>
        <taxon>Arthropoda</taxon>
        <taxon>Hexapoda</taxon>
        <taxon>Insecta</taxon>
        <taxon>Pterygota</taxon>
        <taxon>Neoptera</taxon>
        <taxon>Endopterygota</taxon>
        <taxon>Lepidoptera</taxon>
        <taxon>Glossata</taxon>
        <taxon>Ditrysia</taxon>
        <taxon>Papilionoidea</taxon>
        <taxon>Pieridae</taxon>
        <taxon>Pierinae</taxon>
        <taxon>Pieris</taxon>
    </lineage>
</organism>
<gene>
    <name evidence="1" type="ORF">PIBRA_LOCUS836</name>
</gene>
<comment type="caution">
    <text evidence="1">The sequence shown here is derived from an EMBL/GenBank/DDBJ whole genome shotgun (WGS) entry which is preliminary data.</text>
</comment>
<dbReference type="EMBL" id="CALOZG010000001">
    <property type="protein sequence ID" value="CAH3897263.1"/>
    <property type="molecule type" value="Genomic_DNA"/>
</dbReference>
<evidence type="ECO:0000313" key="1">
    <source>
        <dbReference type="EMBL" id="CAH3897263.1"/>
    </source>
</evidence>